<name>A0AAN9XJY8_PSOTE</name>
<evidence type="ECO:0000313" key="2">
    <source>
        <dbReference type="Proteomes" id="UP001386955"/>
    </source>
</evidence>
<accession>A0AAN9XJY8</accession>
<reference evidence="1 2" key="1">
    <citation type="submission" date="2024-01" db="EMBL/GenBank/DDBJ databases">
        <title>The genomes of 5 underutilized Papilionoideae crops provide insights into root nodulation and disease resistanc.</title>
        <authorList>
            <person name="Jiang F."/>
        </authorList>
    </citation>
    <scope>NUCLEOTIDE SEQUENCE [LARGE SCALE GENOMIC DNA]</scope>
    <source>
        <strain evidence="1">DUOXIRENSHENG_FW03</strain>
        <tissue evidence="1">Leaves</tissue>
    </source>
</reference>
<keyword evidence="2" id="KW-1185">Reference proteome</keyword>
<dbReference type="EMBL" id="JAYMYS010000004">
    <property type="protein sequence ID" value="KAK7394948.1"/>
    <property type="molecule type" value="Genomic_DNA"/>
</dbReference>
<sequence length="151" mass="16995">MWSVTWLNSSISRAHREQHIRAYKRVHARHPVAARSKSTHIAPRVRSVKKDSHQLLSNAISGDASPSPRNQTLKTTHSSPCPLPFAPCPFPIPFPDCQLHLHEFNNHWSILRFLCCGKQEQRPLLLGFALLAAKVFGNSICLHQLSLDSGH</sequence>
<evidence type="ECO:0000313" key="1">
    <source>
        <dbReference type="EMBL" id="KAK7394948.1"/>
    </source>
</evidence>
<protein>
    <submittedName>
        <fullName evidence="1">Uncharacterized protein</fullName>
    </submittedName>
</protein>
<dbReference type="Proteomes" id="UP001386955">
    <property type="component" value="Unassembled WGS sequence"/>
</dbReference>
<gene>
    <name evidence="1" type="ORF">VNO78_15489</name>
</gene>
<proteinExistence type="predicted"/>
<dbReference type="AlphaFoldDB" id="A0AAN9XJY8"/>
<organism evidence="1 2">
    <name type="scientific">Psophocarpus tetragonolobus</name>
    <name type="common">Winged bean</name>
    <name type="synonym">Dolichos tetragonolobus</name>
    <dbReference type="NCBI Taxonomy" id="3891"/>
    <lineage>
        <taxon>Eukaryota</taxon>
        <taxon>Viridiplantae</taxon>
        <taxon>Streptophyta</taxon>
        <taxon>Embryophyta</taxon>
        <taxon>Tracheophyta</taxon>
        <taxon>Spermatophyta</taxon>
        <taxon>Magnoliopsida</taxon>
        <taxon>eudicotyledons</taxon>
        <taxon>Gunneridae</taxon>
        <taxon>Pentapetalae</taxon>
        <taxon>rosids</taxon>
        <taxon>fabids</taxon>
        <taxon>Fabales</taxon>
        <taxon>Fabaceae</taxon>
        <taxon>Papilionoideae</taxon>
        <taxon>50 kb inversion clade</taxon>
        <taxon>NPAAA clade</taxon>
        <taxon>indigoferoid/millettioid clade</taxon>
        <taxon>Phaseoleae</taxon>
        <taxon>Psophocarpus</taxon>
    </lineage>
</organism>
<comment type="caution">
    <text evidence="1">The sequence shown here is derived from an EMBL/GenBank/DDBJ whole genome shotgun (WGS) entry which is preliminary data.</text>
</comment>